<keyword evidence="4" id="KW-0808">Transferase</keyword>
<evidence type="ECO:0000313" key="10">
    <source>
        <dbReference type="EMBL" id="GAK52092.1"/>
    </source>
</evidence>
<evidence type="ECO:0000256" key="4">
    <source>
        <dbReference type="ARBA" id="ARBA00022679"/>
    </source>
</evidence>
<dbReference type="InterPro" id="IPR036890">
    <property type="entry name" value="HATPase_C_sf"/>
</dbReference>
<dbReference type="Gene3D" id="1.10.287.130">
    <property type="match status" value="1"/>
</dbReference>
<dbReference type="STRING" id="1499966.U14_03340"/>
<evidence type="ECO:0000256" key="6">
    <source>
        <dbReference type="ARBA" id="ARBA00022777"/>
    </source>
</evidence>
<keyword evidence="7" id="KW-0067">ATP-binding</keyword>
<dbReference type="PRINTS" id="PR00344">
    <property type="entry name" value="BCTRLSENSOR"/>
</dbReference>
<comment type="catalytic activity">
    <reaction evidence="1">
        <text>ATP + protein L-histidine = ADP + protein N-phospho-L-histidine.</text>
        <dbReference type="EC" id="2.7.13.3"/>
    </reaction>
</comment>
<feature type="domain" description="Histidine kinase" evidence="9">
    <location>
        <begin position="13"/>
        <end position="224"/>
    </location>
</feature>
<dbReference type="PANTHER" id="PTHR43065:SF10">
    <property type="entry name" value="PEROXIDE STRESS-ACTIVATED HISTIDINE KINASE MAK3"/>
    <property type="match status" value="1"/>
</dbReference>
<dbReference type="Proteomes" id="UP000030700">
    <property type="component" value="Unassembled WGS sequence"/>
</dbReference>
<keyword evidence="6 10" id="KW-0418">Kinase</keyword>
<protein>
    <recommendedName>
        <fullName evidence="2">histidine kinase</fullName>
        <ecNumber evidence="2">2.7.13.3</ecNumber>
    </recommendedName>
</protein>
<dbReference type="Pfam" id="PF00512">
    <property type="entry name" value="HisKA"/>
    <property type="match status" value="1"/>
</dbReference>
<dbReference type="CDD" id="cd00082">
    <property type="entry name" value="HisKA"/>
    <property type="match status" value="1"/>
</dbReference>
<dbReference type="SMART" id="SM00388">
    <property type="entry name" value="HisKA"/>
    <property type="match status" value="1"/>
</dbReference>
<dbReference type="InterPro" id="IPR036097">
    <property type="entry name" value="HisK_dim/P_sf"/>
</dbReference>
<dbReference type="PROSITE" id="PS50109">
    <property type="entry name" value="HIS_KIN"/>
    <property type="match status" value="1"/>
</dbReference>
<dbReference type="InterPro" id="IPR005467">
    <property type="entry name" value="His_kinase_dom"/>
</dbReference>
<dbReference type="AlphaFoldDB" id="A0A081BNX6"/>
<evidence type="ECO:0000256" key="3">
    <source>
        <dbReference type="ARBA" id="ARBA00022553"/>
    </source>
</evidence>
<dbReference type="Pfam" id="PF02518">
    <property type="entry name" value="HATPase_c"/>
    <property type="match status" value="1"/>
</dbReference>
<reference evidence="10" key="1">
    <citation type="journal article" date="2015" name="PeerJ">
        <title>First genomic representation of candidate bacterial phylum KSB3 points to enhanced environmental sensing as a trigger of wastewater bulking.</title>
        <authorList>
            <person name="Sekiguchi Y."/>
            <person name="Ohashi A."/>
            <person name="Parks D.H."/>
            <person name="Yamauchi T."/>
            <person name="Tyson G.W."/>
            <person name="Hugenholtz P."/>
        </authorList>
    </citation>
    <scope>NUCLEOTIDE SEQUENCE [LARGE SCALE GENOMIC DNA]</scope>
</reference>
<evidence type="ECO:0000256" key="2">
    <source>
        <dbReference type="ARBA" id="ARBA00012438"/>
    </source>
</evidence>
<keyword evidence="11" id="KW-1185">Reference proteome</keyword>
<name>A0A081BNX6_9BACT</name>
<keyword evidence="8" id="KW-0902">Two-component regulatory system</keyword>
<dbReference type="InterPro" id="IPR004358">
    <property type="entry name" value="Sig_transdc_His_kin-like_C"/>
</dbReference>
<evidence type="ECO:0000256" key="5">
    <source>
        <dbReference type="ARBA" id="ARBA00022741"/>
    </source>
</evidence>
<dbReference type="EMBL" id="DF820458">
    <property type="protein sequence ID" value="GAK52092.1"/>
    <property type="molecule type" value="Genomic_DNA"/>
</dbReference>
<evidence type="ECO:0000256" key="8">
    <source>
        <dbReference type="ARBA" id="ARBA00023012"/>
    </source>
</evidence>
<dbReference type="SMART" id="SM00387">
    <property type="entry name" value="HATPase_c"/>
    <property type="match status" value="1"/>
</dbReference>
<dbReference type="Gene3D" id="3.30.565.10">
    <property type="entry name" value="Histidine kinase-like ATPase, C-terminal domain"/>
    <property type="match status" value="1"/>
</dbReference>
<dbReference type="HOGENOM" id="CLU_000445_89_1_0"/>
<accession>A0A081BNX6</accession>
<dbReference type="SUPFAM" id="SSF47384">
    <property type="entry name" value="Homodimeric domain of signal transducing histidine kinase"/>
    <property type="match status" value="1"/>
</dbReference>
<dbReference type="GO" id="GO:0000155">
    <property type="term" value="F:phosphorelay sensor kinase activity"/>
    <property type="evidence" value="ECO:0007669"/>
    <property type="project" value="InterPro"/>
</dbReference>
<organism evidence="10">
    <name type="scientific">Candidatus Moduliflexus flocculans</name>
    <dbReference type="NCBI Taxonomy" id="1499966"/>
    <lineage>
        <taxon>Bacteria</taxon>
        <taxon>Candidatus Moduliflexota</taxon>
        <taxon>Candidatus Moduliflexia</taxon>
        <taxon>Candidatus Moduliflexales</taxon>
        <taxon>Candidatus Moduliflexaceae</taxon>
    </lineage>
</organism>
<keyword evidence="5" id="KW-0547">Nucleotide-binding</keyword>
<evidence type="ECO:0000259" key="9">
    <source>
        <dbReference type="PROSITE" id="PS50109"/>
    </source>
</evidence>
<dbReference type="EC" id="2.7.13.3" evidence="2"/>
<dbReference type="InterPro" id="IPR003661">
    <property type="entry name" value="HisK_dim/P_dom"/>
</dbReference>
<keyword evidence="3" id="KW-0597">Phosphoprotein</keyword>
<evidence type="ECO:0000313" key="11">
    <source>
        <dbReference type="Proteomes" id="UP000030700"/>
    </source>
</evidence>
<sequence>MEKLTALGKMAADIAHEIRNPIICVGGFARRLLSDESLNEKQRKYVNIISEEAIRLEAILQDVLVFSKETHVRFEQCNVNAIIKGALELLDLEIHDKDIEVNTFFFKDLDTIYADMQQLKQVFINLLTNALQQVAEKQGRINVMTYNTLSLKGGVTIEVSDNGGGIPAEIIDNIFNPFFTTKGTGTGLGLAIIRKIIENHHGNINVRNRPGVGVTFVINLPGDPRDAGQQELQNAAA</sequence>
<dbReference type="GO" id="GO:0005524">
    <property type="term" value="F:ATP binding"/>
    <property type="evidence" value="ECO:0007669"/>
    <property type="project" value="UniProtKB-KW"/>
</dbReference>
<dbReference type="PANTHER" id="PTHR43065">
    <property type="entry name" value="SENSOR HISTIDINE KINASE"/>
    <property type="match status" value="1"/>
</dbReference>
<evidence type="ECO:0000256" key="7">
    <source>
        <dbReference type="ARBA" id="ARBA00022840"/>
    </source>
</evidence>
<gene>
    <name evidence="10" type="ORF">U14_03340</name>
</gene>
<dbReference type="InterPro" id="IPR003594">
    <property type="entry name" value="HATPase_dom"/>
</dbReference>
<proteinExistence type="predicted"/>
<evidence type="ECO:0000256" key="1">
    <source>
        <dbReference type="ARBA" id="ARBA00000085"/>
    </source>
</evidence>
<dbReference type="SUPFAM" id="SSF55874">
    <property type="entry name" value="ATPase domain of HSP90 chaperone/DNA topoisomerase II/histidine kinase"/>
    <property type="match status" value="1"/>
</dbReference>